<dbReference type="PANTHER" id="PTHR34846">
    <property type="entry name" value="4-CARBOXYMUCONOLACTONE DECARBOXYLASE FAMILY PROTEIN (AFU_ORTHOLOGUE AFUA_6G11590)"/>
    <property type="match status" value="1"/>
</dbReference>
<dbReference type="AlphaFoldDB" id="A0A1I3XPY0"/>
<gene>
    <name evidence="2" type="ORF">SAMN02745775_101494</name>
</gene>
<proteinExistence type="predicted"/>
<dbReference type="InterPro" id="IPR029032">
    <property type="entry name" value="AhpD-like"/>
</dbReference>
<dbReference type="EMBL" id="FOSQ01000001">
    <property type="protein sequence ID" value="SFK21046.1"/>
    <property type="molecule type" value="Genomic_DNA"/>
</dbReference>
<dbReference type="STRING" id="1123062.SAMN02745775_101494"/>
<dbReference type="OrthoDB" id="7262433at2"/>
<dbReference type="RefSeq" id="WP_092954988.1">
    <property type="nucleotide sequence ID" value="NZ_FOSQ01000001.1"/>
</dbReference>
<reference evidence="2 3" key="1">
    <citation type="submission" date="2016-10" db="EMBL/GenBank/DDBJ databases">
        <authorList>
            <person name="de Groot N.N."/>
        </authorList>
    </citation>
    <scope>NUCLEOTIDE SEQUENCE [LARGE SCALE GENOMIC DNA]</scope>
    <source>
        <strain evidence="2 3">DSM 19981</strain>
    </source>
</reference>
<dbReference type="SUPFAM" id="SSF69118">
    <property type="entry name" value="AhpD-like"/>
    <property type="match status" value="1"/>
</dbReference>
<dbReference type="Gene3D" id="1.20.1290.10">
    <property type="entry name" value="AhpD-like"/>
    <property type="match status" value="1"/>
</dbReference>
<dbReference type="Proteomes" id="UP000199473">
    <property type="component" value="Unassembled WGS sequence"/>
</dbReference>
<sequence>MRLPDADPAQSPELAAAYEEFLRTRGIVSNVMKSFAHAPAGLSAIVDLGSYCRYGTDLTEKQKELVILITGRGVAYAWHHHAPLGLKAGLSEAQLQALRDGQVPDGLEEAESALSAYVFAYAALKGVPAAIFARMQAAFSPRQITDVNITAGYYLCLASSIIAMEVQPDAPQVLDAATSFHATAERA</sequence>
<dbReference type="GO" id="GO:0051920">
    <property type="term" value="F:peroxiredoxin activity"/>
    <property type="evidence" value="ECO:0007669"/>
    <property type="project" value="InterPro"/>
</dbReference>
<evidence type="ECO:0000313" key="2">
    <source>
        <dbReference type="EMBL" id="SFK21046.1"/>
    </source>
</evidence>
<dbReference type="InterPro" id="IPR003779">
    <property type="entry name" value="CMD-like"/>
</dbReference>
<dbReference type="Pfam" id="PF02627">
    <property type="entry name" value="CMD"/>
    <property type="match status" value="1"/>
</dbReference>
<dbReference type="PANTHER" id="PTHR34846:SF11">
    <property type="entry name" value="4-CARBOXYMUCONOLACTONE DECARBOXYLASE FAMILY PROTEIN (AFU_ORTHOLOGUE AFUA_6G11590)"/>
    <property type="match status" value="1"/>
</dbReference>
<evidence type="ECO:0000313" key="3">
    <source>
        <dbReference type="Proteomes" id="UP000199473"/>
    </source>
</evidence>
<organism evidence="2 3">
    <name type="scientific">Falsiroseomonas stagni DSM 19981</name>
    <dbReference type="NCBI Taxonomy" id="1123062"/>
    <lineage>
        <taxon>Bacteria</taxon>
        <taxon>Pseudomonadati</taxon>
        <taxon>Pseudomonadota</taxon>
        <taxon>Alphaproteobacteria</taxon>
        <taxon>Acetobacterales</taxon>
        <taxon>Roseomonadaceae</taxon>
        <taxon>Falsiroseomonas</taxon>
    </lineage>
</organism>
<feature type="domain" description="Carboxymuconolactone decarboxylase-like" evidence="1">
    <location>
        <begin position="42"/>
        <end position="115"/>
    </location>
</feature>
<evidence type="ECO:0000259" key="1">
    <source>
        <dbReference type="Pfam" id="PF02627"/>
    </source>
</evidence>
<name>A0A1I3XPY0_9PROT</name>
<protein>
    <submittedName>
        <fullName evidence="2">4-carboxymuconolactone decarboxylase</fullName>
    </submittedName>
</protein>
<accession>A0A1I3XPY0</accession>
<keyword evidence="3" id="KW-1185">Reference proteome</keyword>